<keyword evidence="4" id="KW-1185">Reference proteome</keyword>
<reference evidence="4" key="1">
    <citation type="journal article" date="2006" name="Science">
        <title>Ancient noncoding elements conserved in the human genome.</title>
        <authorList>
            <person name="Venkatesh B."/>
            <person name="Kirkness E.F."/>
            <person name="Loh Y.H."/>
            <person name="Halpern A.L."/>
            <person name="Lee A.P."/>
            <person name="Johnson J."/>
            <person name="Dandona N."/>
            <person name="Viswanathan L.D."/>
            <person name="Tay A."/>
            <person name="Venter J.C."/>
            <person name="Strausberg R.L."/>
            <person name="Brenner S."/>
        </authorList>
    </citation>
    <scope>NUCLEOTIDE SEQUENCE [LARGE SCALE GENOMIC DNA]</scope>
</reference>
<dbReference type="GeneTree" id="ENSGT00940000159766"/>
<sequence length="1165" mass="125986">MDDDDDRDLRDVIGDVQALNDFLHGPGSEALDEDELLGSACTTANSNSLFADLTSTDPASTKDACNHVGEESNPRLHLSSNLNVLEELDASSPLSNLNGDQPFDILQKSLQEANITQQTLQEEADLAASYTSTQDFSQAQLHSTVSTSFSQLPSCTSAVTGLAQQMNVTPSILQQVVRAPFVNNEVSVQPSFFQQMGINSVAIHHIPSSNQAGGIGPIQLIGSLDTQQSVMTVNHLEGSQFISKASGQPSALNSVSVGGYNMSSLSHQQQMSLNTASINESGGLLLQRRVTPLNGNTFHGASNIGQVTQPLSVHFSGNNIQTALPLHNIIIQRGPAPNLPKIPLNIQPKPISMNQQQTVYNVNNLELQTAIKLQNDGALQQQQQQMQQGLPFMSTNSSQGSSVGPPMSVNIVKQQGSRKSGRPQVLNQTGSSIIIRPPMGQHQPLVSQNQFFIPTSLALNMNSTVQHLQTLQTTANGQILQTRTVPTQLVSSHVTSEHILTNRNSAGMMVATQPFSGQFLSNQNSAGQLTSGQSEQTINAQGGQLLINHGTSQLVAGQVPFQQASQTLFNVAPTPGSNINAELFKQSGQSLVPGRSLQNQVTVLNTPSSMGSKYVSALQPVISGVSSGNHVTQTTANSNIVMVRQGEQSLVSVQSAQQPQGQSQLGMNHIYRLSNPYHQSTSVVQPSRQMVFSRTEMPVTQTCNQQQFLYSQFDGHIGGQKRPASKQLTKESLIHQHLQEEQKNVLQPDSKTPFNSLEDAMRRLLPYHVFQGSRPSQMEFQKVDSEFEALSTQLLKHTEVMLSKYRRLLLDDAMRVNPSAEMVMIDRVFNQDEKASLIQDKRLSAEDSDGYLANFCCSSALCVKSTVETATIVTDLSPSSGSIQSTSANTVLSQTSVSSRLSHTTSSAGSGIKTATSSPRHSPYFAKSYSSSSHSKGLKLTIKQGTVCGIPTQNKSLKSQEQSAIKTQGGKITAVRKSGHVDAQSTKGTFATEPAVRIVQVCIGEENRTDVEKKCNNPCNEVTAGGLIKEVKKLVFNQTGNSIELEHVQGGSDLLWHDRSQGDAKNSQLEDFTSVQTKDGKEVQHDTSLHEHLECAINSILDLQQVQKPPDNAVIRNSSPDLEIPQCSPVAPVENYLEKPIPDHNEGIRETDSVLEAAVNSILEC</sequence>
<evidence type="ECO:0000256" key="1">
    <source>
        <dbReference type="SAM" id="MobiDB-lite"/>
    </source>
</evidence>
<gene>
    <name evidence="3" type="primary">bicral</name>
</gene>
<dbReference type="RefSeq" id="XP_007890645.1">
    <property type="nucleotide sequence ID" value="XM_007892454.2"/>
</dbReference>
<evidence type="ECO:0000313" key="4">
    <source>
        <dbReference type="Proteomes" id="UP000314986"/>
    </source>
</evidence>
<dbReference type="InParanoid" id="A0A4W3H6Q7"/>
<proteinExistence type="predicted"/>
<feature type="region of interest" description="Disordered" evidence="1">
    <location>
        <begin position="896"/>
        <end position="932"/>
    </location>
</feature>
<dbReference type="STRING" id="7868.ENSCMIP00000011045"/>
<dbReference type="GO" id="GO:0016514">
    <property type="term" value="C:SWI/SNF complex"/>
    <property type="evidence" value="ECO:0007669"/>
    <property type="project" value="TreeGrafter"/>
</dbReference>
<dbReference type="Pfam" id="PF15249">
    <property type="entry name" value="GLTSCR1"/>
    <property type="match status" value="1"/>
</dbReference>
<organism evidence="3 4">
    <name type="scientific">Callorhinchus milii</name>
    <name type="common">Ghost shark</name>
    <dbReference type="NCBI Taxonomy" id="7868"/>
    <lineage>
        <taxon>Eukaryota</taxon>
        <taxon>Metazoa</taxon>
        <taxon>Chordata</taxon>
        <taxon>Craniata</taxon>
        <taxon>Vertebrata</taxon>
        <taxon>Chondrichthyes</taxon>
        <taxon>Holocephali</taxon>
        <taxon>Chimaeriformes</taxon>
        <taxon>Callorhinchidae</taxon>
        <taxon>Callorhinchus</taxon>
    </lineage>
</organism>
<dbReference type="InterPro" id="IPR052438">
    <property type="entry name" value="Chromatin_remod/trans_coact"/>
</dbReference>
<evidence type="ECO:0000313" key="3">
    <source>
        <dbReference type="Ensembl" id="ENSCMIP00000011045.1"/>
    </source>
</evidence>
<dbReference type="InterPro" id="IPR015671">
    <property type="entry name" value="GSCR1_dom"/>
</dbReference>
<dbReference type="Proteomes" id="UP000314986">
    <property type="component" value="Unassembled WGS sequence"/>
</dbReference>
<dbReference type="AlphaFoldDB" id="A0A4W3H6Q7"/>
<feature type="domain" description="GLTSCR protein conserved" evidence="2">
    <location>
        <begin position="742"/>
        <end position="842"/>
    </location>
</feature>
<dbReference type="Ensembl" id="ENSCMIT00000011323.1">
    <property type="protein sequence ID" value="ENSCMIP00000011045.1"/>
    <property type="gene ID" value="ENSCMIG00000005782.1"/>
</dbReference>
<reference evidence="3" key="5">
    <citation type="submission" date="2025-09" db="UniProtKB">
        <authorList>
            <consortium name="Ensembl"/>
        </authorList>
    </citation>
    <scope>IDENTIFICATION</scope>
</reference>
<dbReference type="GO" id="GO:0045893">
    <property type="term" value="P:positive regulation of DNA-templated transcription"/>
    <property type="evidence" value="ECO:0007669"/>
    <property type="project" value="TreeGrafter"/>
</dbReference>
<reference evidence="4" key="2">
    <citation type="journal article" date="2007" name="PLoS Biol.">
        <title>Survey sequencing and comparative analysis of the elephant shark (Callorhinchus milii) genome.</title>
        <authorList>
            <person name="Venkatesh B."/>
            <person name="Kirkness E.F."/>
            <person name="Loh Y.H."/>
            <person name="Halpern A.L."/>
            <person name="Lee A.P."/>
            <person name="Johnson J."/>
            <person name="Dandona N."/>
            <person name="Viswanathan L.D."/>
            <person name="Tay A."/>
            <person name="Venter J.C."/>
            <person name="Strausberg R.L."/>
            <person name="Brenner S."/>
        </authorList>
    </citation>
    <scope>NUCLEOTIDE SEQUENCE [LARGE SCALE GENOMIC DNA]</scope>
</reference>
<protein>
    <submittedName>
        <fullName evidence="3">BICRA like chromatin remodeling complex associated protein</fullName>
    </submittedName>
</protein>
<dbReference type="CTD" id="23506"/>
<feature type="compositionally biased region" description="Low complexity" evidence="1">
    <location>
        <begin position="896"/>
        <end position="910"/>
    </location>
</feature>
<accession>A0A4W3H6Q7</accession>
<reference evidence="3" key="4">
    <citation type="submission" date="2025-08" db="UniProtKB">
        <authorList>
            <consortium name="Ensembl"/>
        </authorList>
    </citation>
    <scope>IDENTIFICATION</scope>
</reference>
<dbReference type="GeneID" id="103177999"/>
<dbReference type="PANTHER" id="PTHR15572:SF0">
    <property type="entry name" value="GLUTAMINE-RICH PROTEIN-RELATED"/>
    <property type="match status" value="1"/>
</dbReference>
<dbReference type="OMA" id="DQFHPVP"/>
<name>A0A4W3H6Q7_CALMI</name>
<reference evidence="4" key="3">
    <citation type="journal article" date="2014" name="Nature">
        <title>Elephant shark genome provides unique insights into gnathostome evolution.</title>
        <authorList>
            <consortium name="International Elephant Shark Genome Sequencing Consortium"/>
            <person name="Venkatesh B."/>
            <person name="Lee A.P."/>
            <person name="Ravi V."/>
            <person name="Maurya A.K."/>
            <person name="Lian M.M."/>
            <person name="Swann J.B."/>
            <person name="Ohta Y."/>
            <person name="Flajnik M.F."/>
            <person name="Sutoh Y."/>
            <person name="Kasahara M."/>
            <person name="Hoon S."/>
            <person name="Gangu V."/>
            <person name="Roy S.W."/>
            <person name="Irimia M."/>
            <person name="Korzh V."/>
            <person name="Kondrychyn I."/>
            <person name="Lim Z.W."/>
            <person name="Tay B.H."/>
            <person name="Tohari S."/>
            <person name="Kong K.W."/>
            <person name="Ho S."/>
            <person name="Lorente-Galdos B."/>
            <person name="Quilez J."/>
            <person name="Marques-Bonet T."/>
            <person name="Raney B.J."/>
            <person name="Ingham P.W."/>
            <person name="Tay A."/>
            <person name="Hillier L.W."/>
            <person name="Minx P."/>
            <person name="Boehm T."/>
            <person name="Wilson R.K."/>
            <person name="Brenner S."/>
            <person name="Warren W.C."/>
        </authorList>
    </citation>
    <scope>NUCLEOTIDE SEQUENCE [LARGE SCALE GENOMIC DNA]</scope>
</reference>
<evidence type="ECO:0000259" key="2">
    <source>
        <dbReference type="Pfam" id="PF15249"/>
    </source>
</evidence>
<dbReference type="PANTHER" id="PTHR15572">
    <property type="entry name" value="GLIOMA TUMOR SUPPRESSOR CANDIDATE REGION GENE 1"/>
    <property type="match status" value="1"/>
</dbReference>
<dbReference type="OrthoDB" id="2556847at2759"/>